<proteinExistence type="predicted"/>
<evidence type="ECO:0000313" key="4">
    <source>
        <dbReference type="Proteomes" id="UP000281372"/>
    </source>
</evidence>
<dbReference type="EMBL" id="RBOW01000841">
    <property type="protein sequence ID" value="RMN21120.1"/>
    <property type="molecule type" value="Genomic_DNA"/>
</dbReference>
<dbReference type="Pfam" id="PF03333">
    <property type="entry name" value="PapB"/>
    <property type="match status" value="1"/>
</dbReference>
<organism evidence="3 4">
    <name type="scientific">Pseudomonas cannabina</name>
    <dbReference type="NCBI Taxonomy" id="86840"/>
    <lineage>
        <taxon>Bacteria</taxon>
        <taxon>Pseudomonadati</taxon>
        <taxon>Pseudomonadota</taxon>
        <taxon>Gammaproteobacteria</taxon>
        <taxon>Pseudomonadales</taxon>
        <taxon>Pseudomonadaceae</taxon>
        <taxon>Pseudomonas</taxon>
    </lineage>
</organism>
<dbReference type="Gene3D" id="1.10.10.2690">
    <property type="match status" value="1"/>
</dbReference>
<evidence type="ECO:0000256" key="2">
    <source>
        <dbReference type="ARBA" id="ARBA00023163"/>
    </source>
</evidence>
<evidence type="ECO:0000256" key="1">
    <source>
        <dbReference type="ARBA" id="ARBA00023015"/>
    </source>
</evidence>
<accession>A0A3M3KDD8</accession>
<keyword evidence="1" id="KW-0805">Transcription regulation</keyword>
<keyword evidence="2" id="KW-0804">Transcription</keyword>
<gene>
    <name evidence="3" type="ORF">ALQ64_02837</name>
</gene>
<dbReference type="Proteomes" id="UP000281372">
    <property type="component" value="Unassembled WGS sequence"/>
</dbReference>
<dbReference type="InterPro" id="IPR004356">
    <property type="entry name" value="Adhesin_operon_reg_prot"/>
</dbReference>
<comment type="caution">
    <text evidence="3">The sequence shown here is derived from an EMBL/GenBank/DDBJ whole genome shotgun (WGS) entry which is preliminary data.</text>
</comment>
<dbReference type="InterPro" id="IPR053721">
    <property type="entry name" value="Fimbrial_Adhesin_Reg"/>
</dbReference>
<dbReference type="AlphaFoldDB" id="A0A3M3KDD8"/>
<protein>
    <submittedName>
        <fullName evidence="3">Adhesion biosynthesis transcriptional regulator</fullName>
    </submittedName>
</protein>
<name>A0A3M3KDD8_PSECA</name>
<dbReference type="GO" id="GO:0006355">
    <property type="term" value="P:regulation of DNA-templated transcription"/>
    <property type="evidence" value="ECO:0007669"/>
    <property type="project" value="InterPro"/>
</dbReference>
<sequence>MEYRFCCGATLMAGDVPILKPGEVDAEHFELLLSDTKTSGEKVIAALRDHLVSGLSAKEATDKHQVTPSQFYNRLKGIQDKHAFVFAAIKFYI</sequence>
<evidence type="ECO:0000313" key="3">
    <source>
        <dbReference type="EMBL" id="RMN21120.1"/>
    </source>
</evidence>
<reference evidence="3 4" key="1">
    <citation type="submission" date="2018-08" db="EMBL/GenBank/DDBJ databases">
        <title>Recombination of ecologically and evolutionarily significant loci maintains genetic cohesion in the Pseudomonas syringae species complex.</title>
        <authorList>
            <person name="Dillon M."/>
            <person name="Thakur S."/>
            <person name="Almeida R.N.D."/>
            <person name="Weir B.S."/>
            <person name="Guttman D.S."/>
        </authorList>
    </citation>
    <scope>NUCLEOTIDE SEQUENCE [LARGE SCALE GENOMIC DNA]</scope>
    <source>
        <strain evidence="3 4">ICMP 2821</strain>
    </source>
</reference>